<protein>
    <submittedName>
        <fullName evidence="1">Uncharacterized protein</fullName>
    </submittedName>
</protein>
<evidence type="ECO:0000313" key="1">
    <source>
        <dbReference type="EMBL" id="GMN51271.1"/>
    </source>
</evidence>
<dbReference type="AlphaFoldDB" id="A0AA88AU08"/>
<keyword evidence="2" id="KW-1185">Reference proteome</keyword>
<evidence type="ECO:0000313" key="2">
    <source>
        <dbReference type="Proteomes" id="UP001187192"/>
    </source>
</evidence>
<comment type="caution">
    <text evidence="1">The sequence shown here is derived from an EMBL/GenBank/DDBJ whole genome shotgun (WGS) entry which is preliminary data.</text>
</comment>
<organism evidence="1 2">
    <name type="scientific">Ficus carica</name>
    <name type="common">Common fig</name>
    <dbReference type="NCBI Taxonomy" id="3494"/>
    <lineage>
        <taxon>Eukaryota</taxon>
        <taxon>Viridiplantae</taxon>
        <taxon>Streptophyta</taxon>
        <taxon>Embryophyta</taxon>
        <taxon>Tracheophyta</taxon>
        <taxon>Spermatophyta</taxon>
        <taxon>Magnoliopsida</taxon>
        <taxon>eudicotyledons</taxon>
        <taxon>Gunneridae</taxon>
        <taxon>Pentapetalae</taxon>
        <taxon>rosids</taxon>
        <taxon>fabids</taxon>
        <taxon>Rosales</taxon>
        <taxon>Moraceae</taxon>
        <taxon>Ficeae</taxon>
        <taxon>Ficus</taxon>
    </lineage>
</organism>
<sequence length="339" mass="35453">MGGFVDVEGTACRSCEGGGGAQQGFVDVSRARRGEASSVLCGADLVTVVGGGASSVLGGGGDWVVGIGDDTDRQIPPPPTREYRPTSKSTALANQLNHQAMGGSVVEAGIDRRGLRAADAKGISDCDLISTSMRLRSRSNLDDNEIEIATTIGSGRQGDCDRHQISTVMRSHVEARKHDLISISVFLSIVREVRAPARAMKMAAIPLLIPGTVHMYTFPNWSDLRVAFSAWRVLEAPSAEQILKPSLSEPSTLGTEYRTGLAPTSIPGPYSASNPGLGIGHVDDPPTADATHLLLSPVKSPPAANHSDGHCCPFTGDTHGTLPLTVQGLGPRGVHLLGQ</sequence>
<name>A0AA88AU08_FICCA</name>
<proteinExistence type="predicted"/>
<reference evidence="1" key="1">
    <citation type="submission" date="2023-07" db="EMBL/GenBank/DDBJ databases">
        <title>draft genome sequence of fig (Ficus carica).</title>
        <authorList>
            <person name="Takahashi T."/>
            <person name="Nishimura K."/>
        </authorList>
    </citation>
    <scope>NUCLEOTIDE SEQUENCE</scope>
</reference>
<gene>
    <name evidence="1" type="ORF">TIFTF001_020416</name>
</gene>
<dbReference type="Proteomes" id="UP001187192">
    <property type="component" value="Unassembled WGS sequence"/>
</dbReference>
<accession>A0AA88AU08</accession>
<dbReference type="EMBL" id="BTGU01000037">
    <property type="protein sequence ID" value="GMN51271.1"/>
    <property type="molecule type" value="Genomic_DNA"/>
</dbReference>